<keyword evidence="1" id="KW-1133">Transmembrane helix</keyword>
<gene>
    <name evidence="2" type="ORF">AK812_SmicGene26222</name>
</gene>
<evidence type="ECO:0000313" key="2">
    <source>
        <dbReference type="EMBL" id="OLP92007.1"/>
    </source>
</evidence>
<proteinExistence type="predicted"/>
<comment type="caution">
    <text evidence="2">The sequence shown here is derived from an EMBL/GenBank/DDBJ whole genome shotgun (WGS) entry which is preliminary data.</text>
</comment>
<dbReference type="OrthoDB" id="442061at2759"/>
<dbReference type="EMBL" id="LSRX01000638">
    <property type="protein sequence ID" value="OLP92007.1"/>
    <property type="molecule type" value="Genomic_DNA"/>
</dbReference>
<evidence type="ECO:0000313" key="3">
    <source>
        <dbReference type="Proteomes" id="UP000186817"/>
    </source>
</evidence>
<keyword evidence="1" id="KW-0812">Transmembrane</keyword>
<name>A0A1Q9DA30_SYMMI</name>
<reference evidence="2 3" key="1">
    <citation type="submission" date="2016-02" db="EMBL/GenBank/DDBJ databases">
        <title>Genome analysis of coral dinoflagellate symbionts highlights evolutionary adaptations to a symbiotic lifestyle.</title>
        <authorList>
            <person name="Aranda M."/>
            <person name="Li Y."/>
            <person name="Liew Y.J."/>
            <person name="Baumgarten S."/>
            <person name="Simakov O."/>
            <person name="Wilson M."/>
            <person name="Piel J."/>
            <person name="Ashoor H."/>
            <person name="Bougouffa S."/>
            <person name="Bajic V.B."/>
            <person name="Ryu T."/>
            <person name="Ravasi T."/>
            <person name="Bayer T."/>
            <person name="Micklem G."/>
            <person name="Kim H."/>
            <person name="Bhak J."/>
            <person name="Lajeunesse T.C."/>
            <person name="Voolstra C.R."/>
        </authorList>
    </citation>
    <scope>NUCLEOTIDE SEQUENCE [LARGE SCALE GENOMIC DNA]</scope>
    <source>
        <strain evidence="2 3">CCMP2467</strain>
    </source>
</reference>
<dbReference type="Proteomes" id="UP000186817">
    <property type="component" value="Unassembled WGS sequence"/>
</dbReference>
<feature type="transmembrane region" description="Helical" evidence="1">
    <location>
        <begin position="16"/>
        <end position="36"/>
    </location>
</feature>
<keyword evidence="1" id="KW-0472">Membrane</keyword>
<keyword evidence="3" id="KW-1185">Reference proteome</keyword>
<sequence length="227" mass="24975">MLVVTLWVSMGLKPKVTVHMMTVMVFLIPMVVLKIMRGMKTTMKGPGLASAGFAVDEHDDDAACDDAVGDTSETLMRLKLMFIMHRMAIVRAAPVTKEDAAHTGGAMMVFLIPMVAVVLKIMMASVRAAPVTKEVTLIRVMLVIFGNDDAVRRDDVNVCCYDAHYDCGEDAAHRWDDDDLGLHSRCGIEDYEWDENDSGIGGVAADAADEHDDDVAHYDATRVAKRW</sequence>
<evidence type="ECO:0000256" key="1">
    <source>
        <dbReference type="SAM" id="Phobius"/>
    </source>
</evidence>
<accession>A0A1Q9DA30</accession>
<dbReference type="AlphaFoldDB" id="A0A1Q9DA30"/>
<protein>
    <submittedName>
        <fullName evidence="2">Uncharacterized protein</fullName>
    </submittedName>
</protein>
<organism evidence="2 3">
    <name type="scientific">Symbiodinium microadriaticum</name>
    <name type="common">Dinoflagellate</name>
    <name type="synonym">Zooxanthella microadriatica</name>
    <dbReference type="NCBI Taxonomy" id="2951"/>
    <lineage>
        <taxon>Eukaryota</taxon>
        <taxon>Sar</taxon>
        <taxon>Alveolata</taxon>
        <taxon>Dinophyceae</taxon>
        <taxon>Suessiales</taxon>
        <taxon>Symbiodiniaceae</taxon>
        <taxon>Symbiodinium</taxon>
    </lineage>
</organism>